<dbReference type="OrthoDB" id="1787450at2"/>
<protein>
    <submittedName>
        <fullName evidence="1">Uncharacterized protein</fullName>
    </submittedName>
</protein>
<reference evidence="2" key="1">
    <citation type="submission" date="2016-11" db="EMBL/GenBank/DDBJ databases">
        <authorList>
            <person name="Varghese N."/>
            <person name="Submissions S."/>
        </authorList>
    </citation>
    <scope>NUCLEOTIDE SEQUENCE [LARGE SCALE GENOMIC DNA]</scope>
    <source>
        <strain evidence="2">DSM 10349</strain>
    </source>
</reference>
<evidence type="ECO:0000313" key="2">
    <source>
        <dbReference type="Proteomes" id="UP000183997"/>
    </source>
</evidence>
<dbReference type="EMBL" id="FRAR01000033">
    <property type="protein sequence ID" value="SHK95945.1"/>
    <property type="molecule type" value="Genomic_DNA"/>
</dbReference>
<dbReference type="RefSeq" id="WP_072917352.1">
    <property type="nucleotide sequence ID" value="NZ_FRAR01000033.1"/>
</dbReference>
<accession>A0A1M6WR01</accession>
<name>A0A1M6WR01_9FIRM</name>
<sequence>MPTVKVENFHEPDHVIERISIDNIPELGDTSGQTVLNNFQAAISECQRAIEEGYRLTDFWSSDNTGVEFTLKKKK</sequence>
<evidence type="ECO:0000313" key="1">
    <source>
        <dbReference type="EMBL" id="SHK95945.1"/>
    </source>
</evidence>
<keyword evidence="2" id="KW-1185">Reference proteome</keyword>
<proteinExistence type="predicted"/>
<gene>
    <name evidence="1" type="ORF">SAMN02745123_03732</name>
</gene>
<organism evidence="1 2">
    <name type="scientific">Desulforamulus aeronauticus DSM 10349</name>
    <dbReference type="NCBI Taxonomy" id="1121421"/>
    <lineage>
        <taxon>Bacteria</taxon>
        <taxon>Bacillati</taxon>
        <taxon>Bacillota</taxon>
        <taxon>Clostridia</taxon>
        <taxon>Eubacteriales</taxon>
        <taxon>Peptococcaceae</taxon>
        <taxon>Desulforamulus</taxon>
    </lineage>
</organism>
<dbReference type="AlphaFoldDB" id="A0A1M6WR01"/>
<dbReference type="Proteomes" id="UP000183997">
    <property type="component" value="Unassembled WGS sequence"/>
</dbReference>
<dbReference type="STRING" id="1121421.SAMN02745123_03732"/>